<keyword evidence="2" id="KW-1185">Reference proteome</keyword>
<gene>
    <name evidence="1" type="ORF">FXN63_08965</name>
</gene>
<reference evidence="1 2" key="1">
    <citation type="submission" date="2019-08" db="EMBL/GenBank/DDBJ databases">
        <title>Amphibian skin-associated Pigmentiphaga: genome sequence and occurrence across geography and hosts.</title>
        <authorList>
            <person name="Bletz M.C."/>
            <person name="Bunk B."/>
            <person name="Sproeer C."/>
            <person name="Biwer P."/>
            <person name="Reiter S."/>
            <person name="Rabemananjara F.C.E."/>
            <person name="Schulz S."/>
            <person name="Overmann J."/>
            <person name="Vences M."/>
        </authorList>
    </citation>
    <scope>NUCLEOTIDE SEQUENCE [LARGE SCALE GENOMIC DNA]</scope>
    <source>
        <strain evidence="1 2">Mada1488</strain>
    </source>
</reference>
<dbReference type="EMBL" id="CP043046">
    <property type="protein sequence ID" value="QEI05957.1"/>
    <property type="molecule type" value="Genomic_DNA"/>
</dbReference>
<dbReference type="Proteomes" id="UP000325161">
    <property type="component" value="Chromosome"/>
</dbReference>
<dbReference type="InterPro" id="IPR022037">
    <property type="entry name" value="DUF3606"/>
</dbReference>
<dbReference type="KEGG" id="pacr:FXN63_08965"/>
<sequence>MKKAVGELIHQRLFVLVFEVHSAIGKLNRNQAARMPHVGMHVAILCRWDSPARLEIRMADGTTTSTNTPGTKAKTKAKAATAERTKIDLSDADDLRFWTDKFGVTAVRIKDAVSSVGTSAIKVEQYLKK</sequence>
<accession>A0A5C0B011</accession>
<dbReference type="RefSeq" id="WP_148814340.1">
    <property type="nucleotide sequence ID" value="NZ_CP043046.1"/>
</dbReference>
<protein>
    <submittedName>
        <fullName evidence="1">DUF3606 domain-containing protein</fullName>
    </submittedName>
</protein>
<dbReference type="OrthoDB" id="8858008at2"/>
<dbReference type="AlphaFoldDB" id="A0A5C0B011"/>
<name>A0A5C0B011_9BURK</name>
<organism evidence="1 2">
    <name type="scientific">Pigmentiphaga aceris</name>
    <dbReference type="NCBI Taxonomy" id="1940612"/>
    <lineage>
        <taxon>Bacteria</taxon>
        <taxon>Pseudomonadati</taxon>
        <taxon>Pseudomonadota</taxon>
        <taxon>Betaproteobacteria</taxon>
        <taxon>Burkholderiales</taxon>
        <taxon>Alcaligenaceae</taxon>
        <taxon>Pigmentiphaga</taxon>
    </lineage>
</organism>
<evidence type="ECO:0000313" key="2">
    <source>
        <dbReference type="Proteomes" id="UP000325161"/>
    </source>
</evidence>
<dbReference type="Pfam" id="PF12244">
    <property type="entry name" value="DUF3606"/>
    <property type="match status" value="1"/>
</dbReference>
<proteinExistence type="predicted"/>
<evidence type="ECO:0000313" key="1">
    <source>
        <dbReference type="EMBL" id="QEI05957.1"/>
    </source>
</evidence>